<dbReference type="CDD" id="cd00006">
    <property type="entry name" value="PTS_IIA_man"/>
    <property type="match status" value="1"/>
</dbReference>
<keyword evidence="8" id="KW-0418">Kinase</keyword>
<dbReference type="Pfam" id="PF03610">
    <property type="entry name" value="EIIA-man"/>
    <property type="match status" value="1"/>
</dbReference>
<dbReference type="InterPro" id="IPR051471">
    <property type="entry name" value="Bacterial_PTS_sugar_comp"/>
</dbReference>
<dbReference type="EMBL" id="CP014873">
    <property type="protein sequence ID" value="ANK61294.1"/>
    <property type="molecule type" value="Genomic_DNA"/>
</dbReference>
<keyword evidence="3" id="KW-0963">Cytoplasm</keyword>
<keyword evidence="5" id="KW-0762">Sugar transport</keyword>
<evidence type="ECO:0000256" key="4">
    <source>
        <dbReference type="ARBA" id="ARBA00022553"/>
    </source>
</evidence>
<dbReference type="GO" id="GO:0005737">
    <property type="term" value="C:cytoplasm"/>
    <property type="evidence" value="ECO:0007669"/>
    <property type="project" value="UniProtKB-SubCell"/>
</dbReference>
<evidence type="ECO:0000313" key="10">
    <source>
        <dbReference type="Proteomes" id="UP000078582"/>
    </source>
</evidence>
<evidence type="ECO:0000256" key="8">
    <source>
        <dbReference type="ARBA" id="ARBA00022777"/>
    </source>
</evidence>
<comment type="subcellular location">
    <subcellularLocation>
        <location evidence="1">Cytoplasm</location>
    </subcellularLocation>
</comment>
<dbReference type="Proteomes" id="UP000078582">
    <property type="component" value="Chromosome"/>
</dbReference>
<evidence type="ECO:0000256" key="7">
    <source>
        <dbReference type="ARBA" id="ARBA00022683"/>
    </source>
</evidence>
<dbReference type="Gene3D" id="3.40.50.510">
    <property type="entry name" value="Phosphotransferase system, mannose-type IIA component"/>
    <property type="match status" value="1"/>
</dbReference>
<evidence type="ECO:0000256" key="6">
    <source>
        <dbReference type="ARBA" id="ARBA00022679"/>
    </source>
</evidence>
<keyword evidence="10" id="KW-1185">Reference proteome</keyword>
<dbReference type="GO" id="GO:0009401">
    <property type="term" value="P:phosphoenolpyruvate-dependent sugar phosphotransferase system"/>
    <property type="evidence" value="ECO:0007669"/>
    <property type="project" value="UniProtKB-KW"/>
</dbReference>
<dbReference type="GO" id="GO:0016301">
    <property type="term" value="F:kinase activity"/>
    <property type="evidence" value="ECO:0007669"/>
    <property type="project" value="UniProtKB-KW"/>
</dbReference>
<evidence type="ECO:0000256" key="3">
    <source>
        <dbReference type="ARBA" id="ARBA00022490"/>
    </source>
</evidence>
<dbReference type="InterPro" id="IPR013789">
    <property type="entry name" value="PTS_EIIA_man"/>
</dbReference>
<keyword evidence="6" id="KW-0808">Transferase</keyword>
<protein>
    <submittedName>
        <fullName evidence="9">PTS mannose transporter subunit IIA</fullName>
    </submittedName>
</protein>
<accession>A0A192GXQ3</accession>
<dbReference type="SUPFAM" id="SSF53062">
    <property type="entry name" value="PTS system fructose IIA component-like"/>
    <property type="match status" value="1"/>
</dbReference>
<proteinExistence type="predicted"/>
<evidence type="ECO:0000256" key="5">
    <source>
        <dbReference type="ARBA" id="ARBA00022597"/>
    </source>
</evidence>
<dbReference type="NCBIfam" id="TIGR00824">
    <property type="entry name" value="EIIA-man"/>
    <property type="match status" value="1"/>
</dbReference>
<organism evidence="9 10">
    <name type="scientific">Loigolactobacillus backii</name>
    <dbReference type="NCBI Taxonomy" id="375175"/>
    <lineage>
        <taxon>Bacteria</taxon>
        <taxon>Bacillati</taxon>
        <taxon>Bacillota</taxon>
        <taxon>Bacilli</taxon>
        <taxon>Lactobacillales</taxon>
        <taxon>Lactobacillaceae</taxon>
        <taxon>Loigolactobacillus</taxon>
    </lineage>
</organism>
<dbReference type="RefSeq" id="WP_068222861.1">
    <property type="nucleotide sequence ID" value="NZ_CP014623.1"/>
</dbReference>
<keyword evidence="7" id="KW-0598">Phosphotransferase system</keyword>
<evidence type="ECO:0000256" key="1">
    <source>
        <dbReference type="ARBA" id="ARBA00004496"/>
    </source>
</evidence>
<dbReference type="GeneID" id="42980632"/>
<dbReference type="OrthoDB" id="9799827at2"/>
<sequence length="134" mass="14748">MLAIIIASHGKFSEGILQSSQMIFGEQDLVKAITFMPDEGPDDLMDKFQTTIESFGADDQILFLVDLFGGSPFNTASRIVAEDLDRYALVTGVNLPMLLEAYTVRDKPLAAVVTHLEETARAGVKHLDLTIFQE</sequence>
<dbReference type="InterPro" id="IPR004701">
    <property type="entry name" value="PTS_EIIA_man-typ"/>
</dbReference>
<keyword evidence="4" id="KW-0597">Phosphoprotein</keyword>
<dbReference type="KEGG" id="lbt:AYR52_01395"/>
<dbReference type="AlphaFoldDB" id="A0A192GXQ3"/>
<gene>
    <name evidence="9" type="ORF">AYR53_00085</name>
</gene>
<dbReference type="GO" id="GO:0016020">
    <property type="term" value="C:membrane"/>
    <property type="evidence" value="ECO:0007669"/>
    <property type="project" value="InterPro"/>
</dbReference>
<reference evidence="9 10" key="1">
    <citation type="submission" date="2016-03" db="EMBL/GenBank/DDBJ databases">
        <title>Pediococcus and Lactobacillus from brewery environment - whole genome sequencing and assembly.</title>
        <authorList>
            <person name="Behr J."/>
            <person name="Geissler A.J."/>
            <person name="Vogel R.F."/>
        </authorList>
    </citation>
    <scope>NUCLEOTIDE SEQUENCE [LARGE SCALE GENOMIC DNA]</scope>
    <source>
        <strain evidence="9 10">TMW 1.1989</strain>
    </source>
</reference>
<evidence type="ECO:0000256" key="2">
    <source>
        <dbReference type="ARBA" id="ARBA00022448"/>
    </source>
</evidence>
<dbReference type="InterPro" id="IPR033887">
    <property type="entry name" value="PTS_IIA_man"/>
</dbReference>
<dbReference type="STRING" id="375175.AYR53_00085"/>
<evidence type="ECO:0000313" key="9">
    <source>
        <dbReference type="EMBL" id="ANK61294.1"/>
    </source>
</evidence>
<dbReference type="GO" id="GO:0016773">
    <property type="term" value="F:phosphotransferase activity, alcohol group as acceptor"/>
    <property type="evidence" value="ECO:0007669"/>
    <property type="project" value="InterPro"/>
</dbReference>
<name>A0A192GXQ3_9LACO</name>
<dbReference type="InterPro" id="IPR036662">
    <property type="entry name" value="PTS_EIIA_man-typ_sf"/>
</dbReference>
<dbReference type="PANTHER" id="PTHR33799">
    <property type="entry name" value="PTS PERMEASE-RELATED-RELATED"/>
    <property type="match status" value="1"/>
</dbReference>
<dbReference type="PROSITE" id="PS51096">
    <property type="entry name" value="PTS_EIIA_TYPE_4"/>
    <property type="match status" value="1"/>
</dbReference>
<keyword evidence="2" id="KW-0813">Transport</keyword>
<dbReference type="PANTHER" id="PTHR33799:SF1">
    <property type="entry name" value="PTS SYSTEM MANNOSE-SPECIFIC EIIAB COMPONENT-RELATED"/>
    <property type="match status" value="1"/>
</dbReference>